<dbReference type="RefSeq" id="WP_039314545.1">
    <property type="nucleotide sequence ID" value="NZ_CP006905.1"/>
</dbReference>
<dbReference type="Gene3D" id="3.40.50.300">
    <property type="entry name" value="P-loop containing nucleotide triphosphate hydrolases"/>
    <property type="match status" value="1"/>
</dbReference>
<dbReference type="Pfam" id="PF00005">
    <property type="entry name" value="ABC_tran"/>
    <property type="match status" value="1"/>
</dbReference>
<evidence type="ECO:0000259" key="5">
    <source>
        <dbReference type="PROSITE" id="PS50893"/>
    </source>
</evidence>
<dbReference type="InterPro" id="IPR030679">
    <property type="entry name" value="ABC_ATPase_HisP-typ"/>
</dbReference>
<dbReference type="eggNOG" id="COG1126">
    <property type="taxonomic scope" value="Bacteria"/>
</dbReference>
<dbReference type="KEGG" id="cbv:U729_2084"/>
<sequence length="222" mass="24687">MLEVLGLKKYFGNNSIFENLNLTIDKGEVIVVVGKSGEGKTTLLRCITALEKCDDGQIKINNKELCNNGIYKEGKELKSIRKDIGVVFQSFNLFPHMTVLENIIEAPVKVLKMKKEDAKNRAIKILENLSIADKMNNYPNELSGGQKQRVAIARALAMEPSVLCFDEPTSALDPKTTIEVSNIIKDLSKKEIAIMIITHDIAFANNVADKVLKLEDGNLKVR</sequence>
<dbReference type="PANTHER" id="PTHR43166:SF4">
    <property type="entry name" value="PHOSPHONATES IMPORT ATP-BINDING PROTEIN PHNC"/>
    <property type="match status" value="1"/>
</dbReference>
<dbReference type="GO" id="GO:0005524">
    <property type="term" value="F:ATP binding"/>
    <property type="evidence" value="ECO:0007669"/>
    <property type="project" value="UniProtKB-KW"/>
</dbReference>
<feature type="domain" description="ABC transporter" evidence="5">
    <location>
        <begin position="2"/>
        <end position="221"/>
    </location>
</feature>
<dbReference type="GO" id="GO:0016887">
    <property type="term" value="F:ATP hydrolysis activity"/>
    <property type="evidence" value="ECO:0007669"/>
    <property type="project" value="InterPro"/>
</dbReference>
<dbReference type="InterPro" id="IPR017871">
    <property type="entry name" value="ABC_transporter-like_CS"/>
</dbReference>
<evidence type="ECO:0000256" key="3">
    <source>
        <dbReference type="ARBA" id="ARBA00022741"/>
    </source>
</evidence>
<dbReference type="PROSITE" id="PS00211">
    <property type="entry name" value="ABC_TRANSPORTER_1"/>
    <property type="match status" value="1"/>
</dbReference>
<organism evidence="6 7">
    <name type="scientific">Clostridium baratii str. Sullivan</name>
    <dbReference type="NCBI Taxonomy" id="1415775"/>
    <lineage>
        <taxon>Bacteria</taxon>
        <taxon>Bacillati</taxon>
        <taxon>Bacillota</taxon>
        <taxon>Clostridia</taxon>
        <taxon>Eubacteriales</taxon>
        <taxon>Clostridiaceae</taxon>
        <taxon>Clostridium</taxon>
    </lineage>
</organism>
<reference evidence="6 7" key="1">
    <citation type="journal article" date="2015" name="Infect. Genet. Evol.">
        <title>Genomic sequences of six botulinum neurotoxin-producing strains representing three clostridial species illustrate the mobility and diversity of botulinum neurotoxin genes.</title>
        <authorList>
            <person name="Smith T.J."/>
            <person name="Hill K.K."/>
            <person name="Xie G."/>
            <person name="Foley B.T."/>
            <person name="Williamson C.H."/>
            <person name="Foster J.T."/>
            <person name="Johnson S.L."/>
            <person name="Chertkov O."/>
            <person name="Teshima H."/>
            <person name="Gibbons H.S."/>
            <person name="Johnsky L.A."/>
            <person name="Karavis M.A."/>
            <person name="Smith L.A."/>
        </authorList>
    </citation>
    <scope>NUCLEOTIDE SEQUENCE [LARGE SCALE GENOMIC DNA]</scope>
    <source>
        <strain evidence="6">Sullivan</strain>
    </source>
</reference>
<dbReference type="OrthoDB" id="9804199at2"/>
<dbReference type="Proteomes" id="UP000030635">
    <property type="component" value="Chromosome"/>
</dbReference>
<dbReference type="InterPro" id="IPR003593">
    <property type="entry name" value="AAA+_ATPase"/>
</dbReference>
<keyword evidence="7" id="KW-1185">Reference proteome</keyword>
<dbReference type="SUPFAM" id="SSF52540">
    <property type="entry name" value="P-loop containing nucleoside triphosphate hydrolases"/>
    <property type="match status" value="1"/>
</dbReference>
<evidence type="ECO:0000256" key="2">
    <source>
        <dbReference type="ARBA" id="ARBA00022448"/>
    </source>
</evidence>
<dbReference type="HOGENOM" id="CLU_000604_1_22_9"/>
<evidence type="ECO:0000256" key="1">
    <source>
        <dbReference type="ARBA" id="ARBA00005417"/>
    </source>
</evidence>
<dbReference type="PROSITE" id="PS50893">
    <property type="entry name" value="ABC_TRANSPORTER_2"/>
    <property type="match status" value="1"/>
</dbReference>
<gene>
    <name evidence="6" type="ORF">U729_2084</name>
</gene>
<dbReference type="STRING" id="1561.NPD11_935"/>
<dbReference type="AlphaFoldDB" id="A0A0A7FT58"/>
<dbReference type="SMART" id="SM00382">
    <property type="entry name" value="AAA"/>
    <property type="match status" value="1"/>
</dbReference>
<dbReference type="InterPro" id="IPR003439">
    <property type="entry name" value="ABC_transporter-like_ATP-bd"/>
</dbReference>
<evidence type="ECO:0000313" key="6">
    <source>
        <dbReference type="EMBL" id="AIY82777.1"/>
    </source>
</evidence>
<dbReference type="GO" id="GO:0015424">
    <property type="term" value="F:ABC-type amino acid transporter activity"/>
    <property type="evidence" value="ECO:0007669"/>
    <property type="project" value="InterPro"/>
</dbReference>
<comment type="similarity">
    <text evidence="1">Belongs to the ABC transporter superfamily.</text>
</comment>
<keyword evidence="4" id="KW-0067">ATP-binding</keyword>
<keyword evidence="3" id="KW-0547">Nucleotide-binding</keyword>
<dbReference type="InterPro" id="IPR050086">
    <property type="entry name" value="MetN_ABC_transporter-like"/>
</dbReference>
<dbReference type="InterPro" id="IPR027417">
    <property type="entry name" value="P-loop_NTPase"/>
</dbReference>
<name>A0A0A7FT58_9CLOT</name>
<dbReference type="PANTHER" id="PTHR43166">
    <property type="entry name" value="AMINO ACID IMPORT ATP-BINDING PROTEIN"/>
    <property type="match status" value="1"/>
</dbReference>
<proteinExistence type="inferred from homology"/>
<accession>A0A0A7FT58</accession>
<evidence type="ECO:0000256" key="4">
    <source>
        <dbReference type="ARBA" id="ARBA00022840"/>
    </source>
</evidence>
<dbReference type="PIRSF" id="PIRSF039085">
    <property type="entry name" value="ABC_ATPase_HisP"/>
    <property type="match status" value="1"/>
</dbReference>
<dbReference type="EMBL" id="CP006905">
    <property type="protein sequence ID" value="AIY82777.1"/>
    <property type="molecule type" value="Genomic_DNA"/>
</dbReference>
<protein>
    <submittedName>
        <fullName evidence="6">ABC transporter family protein</fullName>
    </submittedName>
</protein>
<evidence type="ECO:0000313" key="7">
    <source>
        <dbReference type="Proteomes" id="UP000030635"/>
    </source>
</evidence>
<keyword evidence="2" id="KW-0813">Transport</keyword>